<evidence type="ECO:0000313" key="2">
    <source>
        <dbReference type="Proteomes" id="UP000050700"/>
    </source>
</evidence>
<gene>
    <name evidence="1" type="ORF">NTHI1209_01800</name>
</gene>
<accession>A0A158SZ66</accession>
<comment type="caution">
    <text evidence="1">The sequence shown here is derived from an EMBL/GenBank/DDBJ whole genome shotgun (WGS) entry which is preliminary data.</text>
</comment>
<sequence length="51" mass="5958">MENLLRAENAILKKLQELNQQKRLEDAKPNFTFRPRLAVSNGRLSGDFTRE</sequence>
<organism evidence="1 2">
    <name type="scientific">Haemophilus influenzae</name>
    <dbReference type="NCBI Taxonomy" id="727"/>
    <lineage>
        <taxon>Bacteria</taxon>
        <taxon>Pseudomonadati</taxon>
        <taxon>Pseudomonadota</taxon>
        <taxon>Gammaproteobacteria</taxon>
        <taxon>Pasteurellales</taxon>
        <taxon>Pasteurellaceae</taxon>
        <taxon>Haemophilus</taxon>
    </lineage>
</organism>
<dbReference type="AlphaFoldDB" id="A0A158SZ66"/>
<dbReference type="Proteomes" id="UP000050700">
    <property type="component" value="Unassembled WGS sequence"/>
</dbReference>
<reference evidence="1 2" key="1">
    <citation type="submission" date="2014-05" db="EMBL/GenBank/DDBJ databases">
        <title>Methylome analysis of the phasevarions of Haemophilus influenzae.</title>
        <authorList>
            <person name="Atack J.M."/>
            <person name="Fox K.L."/>
            <person name="Power P.M."/>
            <person name="Clark T."/>
            <person name="Jurcisek J."/>
            <person name="Korlach J."/>
            <person name="Bakaletz L.O."/>
            <person name="Jennings M.P."/>
        </authorList>
    </citation>
    <scope>NUCLEOTIDE SEQUENCE [LARGE SCALE GENOMIC DNA]</scope>
    <source>
        <strain evidence="1 2">1209</strain>
    </source>
</reference>
<proteinExistence type="predicted"/>
<name>A0A158SZ66_HAEIF</name>
<protein>
    <submittedName>
        <fullName evidence="1">Uncharacterized protein</fullName>
    </submittedName>
</protein>
<dbReference type="EMBL" id="JMQP01000002">
    <property type="protein sequence ID" value="KIS36160.1"/>
    <property type="molecule type" value="Genomic_DNA"/>
</dbReference>
<evidence type="ECO:0000313" key="1">
    <source>
        <dbReference type="EMBL" id="KIS36160.1"/>
    </source>
</evidence>